<organism evidence="8 9">
    <name type="scientific">Rhodosalinus sediminis</name>
    <dbReference type="NCBI Taxonomy" id="1940533"/>
    <lineage>
        <taxon>Bacteria</taxon>
        <taxon>Pseudomonadati</taxon>
        <taxon>Pseudomonadota</taxon>
        <taxon>Alphaproteobacteria</taxon>
        <taxon>Rhodobacterales</taxon>
        <taxon>Paracoccaceae</taxon>
        <taxon>Rhodosalinus</taxon>
    </lineage>
</organism>
<protein>
    <submittedName>
        <fullName evidence="8">Porin family protein</fullName>
    </submittedName>
</protein>
<accession>A0A3D9BXF6</accession>
<keyword evidence="9" id="KW-1185">Reference proteome</keyword>
<dbReference type="OrthoDB" id="9815357at2"/>
<dbReference type="Proteomes" id="UP000257131">
    <property type="component" value="Unassembled WGS sequence"/>
</dbReference>
<evidence type="ECO:0000313" key="8">
    <source>
        <dbReference type="EMBL" id="REC58066.1"/>
    </source>
</evidence>
<dbReference type="InterPro" id="IPR011250">
    <property type="entry name" value="OMP/PagP_B-barrel"/>
</dbReference>
<comment type="caution">
    <text evidence="8">The sequence shown here is derived from an EMBL/GenBank/DDBJ whole genome shotgun (WGS) entry which is preliminary data.</text>
</comment>
<evidence type="ECO:0000256" key="4">
    <source>
        <dbReference type="ARBA" id="ARBA00038306"/>
    </source>
</evidence>
<evidence type="ECO:0000256" key="2">
    <source>
        <dbReference type="ARBA" id="ARBA00022729"/>
    </source>
</evidence>
<evidence type="ECO:0000259" key="7">
    <source>
        <dbReference type="Pfam" id="PF13505"/>
    </source>
</evidence>
<dbReference type="GO" id="GO:0016020">
    <property type="term" value="C:membrane"/>
    <property type="evidence" value="ECO:0007669"/>
    <property type="project" value="UniProtKB-SubCell"/>
</dbReference>
<dbReference type="Pfam" id="PF13505">
    <property type="entry name" value="OMP_b-brl"/>
    <property type="match status" value="1"/>
</dbReference>
<dbReference type="InterPro" id="IPR027385">
    <property type="entry name" value="Beta-barrel_OMP"/>
</dbReference>
<dbReference type="InterPro" id="IPR051692">
    <property type="entry name" value="OMP-like"/>
</dbReference>
<name>A0A3D9BXF6_9RHOB</name>
<dbReference type="PROSITE" id="PS51257">
    <property type="entry name" value="PROKAR_LIPOPROTEIN"/>
    <property type="match status" value="1"/>
</dbReference>
<dbReference type="RefSeq" id="WP_115978904.1">
    <property type="nucleotide sequence ID" value="NZ_QOHR01000004.1"/>
</dbReference>
<comment type="similarity">
    <text evidence="4">Belongs to the Omp25/RopB family.</text>
</comment>
<feature type="chain" id="PRO_5017810810" evidence="6">
    <location>
        <begin position="25"/>
        <end position="232"/>
    </location>
</feature>
<evidence type="ECO:0000256" key="3">
    <source>
        <dbReference type="ARBA" id="ARBA00023136"/>
    </source>
</evidence>
<dbReference type="AlphaFoldDB" id="A0A3D9BXF6"/>
<feature type="domain" description="Outer membrane protein beta-barrel" evidence="7">
    <location>
        <begin position="39"/>
        <end position="232"/>
    </location>
</feature>
<comment type="subcellular location">
    <subcellularLocation>
        <location evidence="1">Membrane</location>
    </subcellularLocation>
</comment>
<evidence type="ECO:0000256" key="5">
    <source>
        <dbReference type="SAM" id="MobiDB-lite"/>
    </source>
</evidence>
<proteinExistence type="inferred from homology"/>
<keyword evidence="3" id="KW-0472">Membrane</keyword>
<dbReference type="Gene3D" id="2.40.160.20">
    <property type="match status" value="1"/>
</dbReference>
<evidence type="ECO:0000256" key="1">
    <source>
        <dbReference type="ARBA" id="ARBA00004370"/>
    </source>
</evidence>
<sequence>MTRQLAHIPLTLATACLLGSTALAGSPKPAPAPEPEVIAPAPPATPWAGPFLGAQIGAASGTADLTFAADASEDFDIDGGFAGIYGGYDIQNGPMVFGVDVAYNGADISGDTDDIAGSDLQSAEATIETFGALRGRVGRTFDNVLVYGAAGFAFGTAEVSGVSGSTSYEDDDVSLNGWTAGIGAQTMLNDSWAVRGEIAYTDYGEEDVDWADFAPEADFDMTTVTVGVERRF</sequence>
<dbReference type="PANTHER" id="PTHR34001">
    <property type="entry name" value="BLL7405 PROTEIN"/>
    <property type="match status" value="1"/>
</dbReference>
<evidence type="ECO:0000313" key="9">
    <source>
        <dbReference type="Proteomes" id="UP000257131"/>
    </source>
</evidence>
<evidence type="ECO:0000256" key="6">
    <source>
        <dbReference type="SAM" id="SignalP"/>
    </source>
</evidence>
<gene>
    <name evidence="8" type="ORF">DRV84_05660</name>
</gene>
<dbReference type="EMBL" id="QOHR01000004">
    <property type="protein sequence ID" value="REC58066.1"/>
    <property type="molecule type" value="Genomic_DNA"/>
</dbReference>
<feature type="signal peptide" evidence="6">
    <location>
        <begin position="1"/>
        <end position="24"/>
    </location>
</feature>
<dbReference type="PANTHER" id="PTHR34001:SF3">
    <property type="entry name" value="BLL7405 PROTEIN"/>
    <property type="match status" value="1"/>
</dbReference>
<reference evidence="8 9" key="1">
    <citation type="journal article" date="2017" name="Int. J. Syst. Evol. Microbiol.">
        <title>Rhodosalinus sediminis gen. nov., sp. nov., isolated from marine saltern.</title>
        <authorList>
            <person name="Guo L.Y."/>
            <person name="Ling S.K."/>
            <person name="Li C.M."/>
            <person name="Chen G.J."/>
            <person name="Du Z.J."/>
        </authorList>
    </citation>
    <scope>NUCLEOTIDE SEQUENCE [LARGE SCALE GENOMIC DNA]</scope>
    <source>
        <strain evidence="8 9">WDN1C137</strain>
    </source>
</reference>
<dbReference type="SUPFAM" id="SSF56925">
    <property type="entry name" value="OMPA-like"/>
    <property type="match status" value="1"/>
</dbReference>
<keyword evidence="2 6" id="KW-0732">Signal</keyword>
<feature type="compositionally biased region" description="Pro residues" evidence="5">
    <location>
        <begin position="28"/>
        <end position="44"/>
    </location>
</feature>
<feature type="region of interest" description="Disordered" evidence="5">
    <location>
        <begin position="24"/>
        <end position="44"/>
    </location>
</feature>